<evidence type="ECO:0000256" key="4">
    <source>
        <dbReference type="RuleBase" id="RU367022"/>
    </source>
</evidence>
<sequence length="189" mass="20617">MDHHKHGDMDMGECSMNMLFTFSTKNLCIVFPQWRVTGLFSLLLSLAAVVLLVAGYEALRDFTRQYELATLGQRDLPSNAGCTQPVPMPVPVPAAASASTIPHRLYGTAVGDENSSLLCSDRTGRGSVAERKAKVTRAGLYAAQVFYSFFIMLLFMTYNGWIMLAVAAGAFMGHLMFGESFASKTVSCH</sequence>
<dbReference type="PANTHER" id="PTHR12483:SF115">
    <property type="entry name" value="COPPER TRANSPORT PROTEIN"/>
    <property type="match status" value="1"/>
</dbReference>
<dbReference type="EMBL" id="KK207685">
    <property type="protein sequence ID" value="EZF57518.1"/>
    <property type="molecule type" value="Genomic_DNA"/>
</dbReference>
<dbReference type="Pfam" id="PF04145">
    <property type="entry name" value="Ctr"/>
    <property type="match status" value="1"/>
</dbReference>
<keyword evidence="4" id="KW-0406">Ion transport</keyword>
<dbReference type="GO" id="GO:0005375">
    <property type="term" value="F:copper ion transmembrane transporter activity"/>
    <property type="evidence" value="ECO:0007669"/>
    <property type="project" value="UniProtKB-UniRule"/>
</dbReference>
<reference evidence="5" key="1">
    <citation type="submission" date="2014-02" db="EMBL/GenBank/DDBJ databases">
        <title>The Genome Sequence of Trichophyton rubrum (morphotype fischeri) CBS 288.86.</title>
        <authorList>
            <consortium name="The Broad Institute Genomics Platform"/>
            <person name="Cuomo C.A."/>
            <person name="White T.C."/>
            <person name="Graser Y."/>
            <person name="Martinez-Rossi N."/>
            <person name="Heitman J."/>
            <person name="Young S.K."/>
            <person name="Zeng Q."/>
            <person name="Gargeya S."/>
            <person name="Abouelleil A."/>
            <person name="Alvarado L."/>
            <person name="Chapman S.B."/>
            <person name="Gainer-Dewar J."/>
            <person name="Goldberg J."/>
            <person name="Griggs A."/>
            <person name="Gujja S."/>
            <person name="Hansen M."/>
            <person name="Howarth C."/>
            <person name="Imamovic A."/>
            <person name="Larimer J."/>
            <person name="Martinez D."/>
            <person name="Murphy C."/>
            <person name="Pearson M.D."/>
            <person name="Persinoti G."/>
            <person name="Poon T."/>
            <person name="Priest M."/>
            <person name="Roberts A.D."/>
            <person name="Saif S."/>
            <person name="Shea T.D."/>
            <person name="Sykes S.N."/>
            <person name="Wortman J."/>
            <person name="Nusbaum C."/>
            <person name="Birren B."/>
        </authorList>
    </citation>
    <scope>NUCLEOTIDE SEQUENCE [LARGE SCALE GENOMIC DNA]</scope>
    <source>
        <strain evidence="5">CBS 288.86</strain>
    </source>
</reference>
<keyword evidence="4" id="KW-0186">Copper</keyword>
<comment type="subcellular location">
    <subcellularLocation>
        <location evidence="4">Membrane</location>
        <topology evidence="4">Multi-pass membrane protein</topology>
    </subcellularLocation>
</comment>
<gene>
    <name evidence="5" type="ORF">H103_00237</name>
</gene>
<accession>A0A022WHG9</accession>
<dbReference type="HOGENOM" id="CLU_079690_4_0_1"/>
<dbReference type="Proteomes" id="UP000023758">
    <property type="component" value="Unassembled WGS sequence"/>
</dbReference>
<keyword evidence="4" id="KW-0813">Transport</keyword>
<dbReference type="GO" id="GO:0016020">
    <property type="term" value="C:membrane"/>
    <property type="evidence" value="ECO:0007669"/>
    <property type="project" value="UniProtKB-SubCell"/>
</dbReference>
<organism evidence="5">
    <name type="scientific">Trichophyton rubrum CBS 288.86</name>
    <dbReference type="NCBI Taxonomy" id="1215330"/>
    <lineage>
        <taxon>Eukaryota</taxon>
        <taxon>Fungi</taxon>
        <taxon>Dikarya</taxon>
        <taxon>Ascomycota</taxon>
        <taxon>Pezizomycotina</taxon>
        <taxon>Eurotiomycetes</taxon>
        <taxon>Eurotiomycetidae</taxon>
        <taxon>Onygenales</taxon>
        <taxon>Arthrodermataceae</taxon>
        <taxon>Trichophyton</taxon>
    </lineage>
</organism>
<keyword evidence="4" id="KW-0187">Copper transport</keyword>
<proteinExistence type="inferred from homology"/>
<dbReference type="InterPro" id="IPR007274">
    <property type="entry name" value="Cop_transporter"/>
</dbReference>
<keyword evidence="2 4" id="KW-1133">Transmembrane helix</keyword>
<evidence type="ECO:0000256" key="3">
    <source>
        <dbReference type="ARBA" id="ARBA00023136"/>
    </source>
</evidence>
<evidence type="ECO:0000313" key="5">
    <source>
        <dbReference type="EMBL" id="EZF57518.1"/>
    </source>
</evidence>
<name>A0A022WHG9_TRIRU</name>
<comment type="similarity">
    <text evidence="4">Belongs to the copper transporter (Ctr) (TC 1.A.56) family. SLC31A subfamily.</text>
</comment>
<dbReference type="OrthoDB" id="4172257at2759"/>
<evidence type="ECO:0000256" key="2">
    <source>
        <dbReference type="ARBA" id="ARBA00022989"/>
    </source>
</evidence>
<protein>
    <recommendedName>
        <fullName evidence="4">Copper transport protein</fullName>
    </recommendedName>
</protein>
<evidence type="ECO:0000256" key="1">
    <source>
        <dbReference type="ARBA" id="ARBA00022692"/>
    </source>
</evidence>
<keyword evidence="3 4" id="KW-0472">Membrane</keyword>
<dbReference type="AlphaFoldDB" id="A0A022WHG9"/>
<keyword evidence="1 4" id="KW-0812">Transmembrane</keyword>
<dbReference type="PANTHER" id="PTHR12483">
    <property type="entry name" value="SOLUTE CARRIER FAMILY 31 COPPER TRANSPORTERS"/>
    <property type="match status" value="1"/>
</dbReference>
<feature type="transmembrane region" description="Helical" evidence="4">
    <location>
        <begin position="39"/>
        <end position="59"/>
    </location>
</feature>